<evidence type="ECO:0000313" key="3">
    <source>
        <dbReference type="EMBL" id="RFN51840.1"/>
    </source>
</evidence>
<dbReference type="InterPro" id="IPR027417">
    <property type="entry name" value="P-loop_NTPase"/>
</dbReference>
<proteinExistence type="predicted"/>
<dbReference type="EMBL" id="PXXK01000090">
    <property type="protein sequence ID" value="RFN51840.1"/>
    <property type="molecule type" value="Genomic_DNA"/>
</dbReference>
<keyword evidence="4" id="KW-1185">Reference proteome</keyword>
<dbReference type="InterPro" id="IPR003593">
    <property type="entry name" value="AAA+_ATPase"/>
</dbReference>
<dbReference type="Gene3D" id="3.40.50.300">
    <property type="entry name" value="P-loop containing nucleotide triphosphate hydrolases"/>
    <property type="match status" value="1"/>
</dbReference>
<feature type="domain" description="AAA+ ATPase" evidence="2">
    <location>
        <begin position="529"/>
        <end position="656"/>
    </location>
</feature>
<dbReference type="CDD" id="cd19481">
    <property type="entry name" value="RecA-like_protease"/>
    <property type="match status" value="1"/>
</dbReference>
<dbReference type="InterPro" id="IPR056599">
    <property type="entry name" value="AAA_lid_fung"/>
</dbReference>
<dbReference type="SUPFAM" id="SSF52540">
    <property type="entry name" value="P-loop containing nucleoside triphosphate hydrolases"/>
    <property type="match status" value="1"/>
</dbReference>
<dbReference type="Pfam" id="PF00004">
    <property type="entry name" value="AAA"/>
    <property type="match status" value="1"/>
</dbReference>
<evidence type="ECO:0000259" key="2">
    <source>
        <dbReference type="SMART" id="SM00382"/>
    </source>
</evidence>
<feature type="compositionally biased region" description="Polar residues" evidence="1">
    <location>
        <begin position="1"/>
        <end position="14"/>
    </location>
</feature>
<dbReference type="InterPro" id="IPR003959">
    <property type="entry name" value="ATPase_AAA_core"/>
</dbReference>
<name>A0A395MVS1_9HYPO</name>
<evidence type="ECO:0000313" key="4">
    <source>
        <dbReference type="Proteomes" id="UP000265631"/>
    </source>
</evidence>
<dbReference type="GO" id="GO:0016887">
    <property type="term" value="F:ATP hydrolysis activity"/>
    <property type="evidence" value="ECO:0007669"/>
    <property type="project" value="InterPro"/>
</dbReference>
<dbReference type="Proteomes" id="UP000265631">
    <property type="component" value="Unassembled WGS sequence"/>
</dbReference>
<organism evidence="3 4">
    <name type="scientific">Fusarium flagelliforme</name>
    <dbReference type="NCBI Taxonomy" id="2675880"/>
    <lineage>
        <taxon>Eukaryota</taxon>
        <taxon>Fungi</taxon>
        <taxon>Dikarya</taxon>
        <taxon>Ascomycota</taxon>
        <taxon>Pezizomycotina</taxon>
        <taxon>Sordariomycetes</taxon>
        <taxon>Hypocreomycetidae</taxon>
        <taxon>Hypocreales</taxon>
        <taxon>Nectriaceae</taxon>
        <taxon>Fusarium</taxon>
        <taxon>Fusarium incarnatum-equiseti species complex</taxon>
    </lineage>
</organism>
<dbReference type="PANTHER" id="PTHR46411:SF2">
    <property type="entry name" value="AAA+ ATPASE DOMAIN-CONTAINING PROTEIN"/>
    <property type="match status" value="1"/>
</dbReference>
<evidence type="ECO:0000256" key="1">
    <source>
        <dbReference type="SAM" id="MobiDB-lite"/>
    </source>
</evidence>
<dbReference type="STRING" id="2594813.A0A395MVS1"/>
<comment type="caution">
    <text evidence="3">The sequence shown here is derived from an EMBL/GenBank/DDBJ whole genome shotgun (WGS) entry which is preliminary data.</text>
</comment>
<dbReference type="AlphaFoldDB" id="A0A395MVS1"/>
<dbReference type="SMART" id="SM00382">
    <property type="entry name" value="AAA"/>
    <property type="match status" value="1"/>
</dbReference>
<feature type="region of interest" description="Disordered" evidence="1">
    <location>
        <begin position="1"/>
        <end position="31"/>
    </location>
</feature>
<gene>
    <name evidence="3" type="ORF">FIE12Z_3894</name>
</gene>
<dbReference type="PANTHER" id="PTHR46411">
    <property type="entry name" value="FAMILY ATPASE, PUTATIVE-RELATED"/>
    <property type="match status" value="1"/>
</dbReference>
<dbReference type="Pfam" id="PF23232">
    <property type="entry name" value="AAA_lid_13"/>
    <property type="match status" value="1"/>
</dbReference>
<protein>
    <recommendedName>
        <fullName evidence="2">AAA+ ATPase domain-containing protein</fullName>
    </recommendedName>
</protein>
<dbReference type="GO" id="GO:0005524">
    <property type="term" value="F:ATP binding"/>
    <property type="evidence" value="ECO:0007669"/>
    <property type="project" value="InterPro"/>
</dbReference>
<accession>A0A395MVS1</accession>
<reference evidence="3 4" key="1">
    <citation type="journal article" date="2018" name="PLoS Pathog.">
        <title>Evolution of structural diversity of trichothecenes, a family of toxins produced by plant pathogenic and entomopathogenic fungi.</title>
        <authorList>
            <person name="Proctor R.H."/>
            <person name="McCormick S.P."/>
            <person name="Kim H.S."/>
            <person name="Cardoza R.E."/>
            <person name="Stanley A.M."/>
            <person name="Lindo L."/>
            <person name="Kelly A."/>
            <person name="Brown D.W."/>
            <person name="Lee T."/>
            <person name="Vaughan M.M."/>
            <person name="Alexander N.J."/>
            <person name="Busman M."/>
            <person name="Gutierrez S."/>
        </authorList>
    </citation>
    <scope>NUCLEOTIDE SEQUENCE [LARGE SCALE GENOMIC DNA]</scope>
    <source>
        <strain evidence="3 4">NRRL 13405</strain>
    </source>
</reference>
<sequence length="771" mass="87584">MSPQASESDASSQYVDDFDANLATNSTDRNMAEFEDSSYELPGKGTDLRNATSVSRCHGNGLRRRLPMMVDWRREICSFLNMTDACSDHDILDKLETTAERLEECKSLRSIALGQKGPPKVQVLHKIECQRSGDEWGLYVDEPWIVKGGPYQVHLRSSKEISNLDLHLEKNKDIVCIVYRVYQCCGDLPSASSPNQSGTSHDASVSSLIASENVSIVSDGLRAVWEGLIANGVGTSSASKVYDTQHTHHPYLWWFHHRQDIDLWTSRLDRESKKLIDAFRSYLNESLDTEWAAVDDLMSRGKITKQHLDYILIPGQIILSRSNGQNMTHFEAYTSTTWPNEGTIEAGHWKFDGNFQRFFTSLSIFPPNLATGEFPINNMLVYPSEYANDDAVIALRKRGEMFWRCRQRNYVRVVGTPGDHLHDAMHPRSQQSPPPYRDDLGPEFMAQDDPHDDLGDEFFMCLPPTLNGFDMQKKEWVKLGVANITEVVWNDEAFDLLVMEPATKELVQAVVTNHVDENRNTDLIHGKGNGLFILLHGGPGTGKTLTAESVAEITKKPLYRVTCGDIGTKAEEVERYLEVVLLLGKTWDCVVLLDEADVFLEQRTLDNLDRNALVSVFLRVLEYYDGILILTSNRVGIFDEAFKSRIQLSLRYENLGETQRRKVWQNFINRLEKLEMDRGLVPTGPQRAPRYGVDIEGVRQHLDTLAKPSLNGREIRNTISTARQLATFREERLAYGHLEACIAESNKFDQYIKTLKHGFSADQIKKDQQER</sequence>